<feature type="region of interest" description="Disordered" evidence="1">
    <location>
        <begin position="177"/>
        <end position="196"/>
    </location>
</feature>
<name>A0A7S1CTZ3_9CHLO</name>
<reference evidence="2" key="1">
    <citation type="submission" date="2021-01" db="EMBL/GenBank/DDBJ databases">
        <authorList>
            <person name="Corre E."/>
            <person name="Pelletier E."/>
            <person name="Niang G."/>
            <person name="Scheremetjew M."/>
            <person name="Finn R."/>
            <person name="Kale V."/>
            <person name="Holt S."/>
            <person name="Cochrane G."/>
            <person name="Meng A."/>
            <person name="Brown T."/>
            <person name="Cohen L."/>
        </authorList>
    </citation>
    <scope>NUCLEOTIDE SEQUENCE</scope>
    <source>
        <strain evidence="2">CCMP2329</strain>
    </source>
</reference>
<gene>
    <name evidence="2" type="ORF">POKL1161_LOCUS659</name>
</gene>
<evidence type="ECO:0000256" key="1">
    <source>
        <dbReference type="SAM" id="MobiDB-lite"/>
    </source>
</evidence>
<dbReference type="Gene3D" id="6.10.140.1230">
    <property type="match status" value="1"/>
</dbReference>
<organism evidence="2">
    <name type="scientific">Picochlorum oklahomense</name>
    <dbReference type="NCBI Taxonomy" id="249345"/>
    <lineage>
        <taxon>Eukaryota</taxon>
        <taxon>Viridiplantae</taxon>
        <taxon>Chlorophyta</taxon>
        <taxon>core chlorophytes</taxon>
        <taxon>Trebouxiophyceae</taxon>
        <taxon>Trebouxiophyceae incertae sedis</taxon>
        <taxon>Picochlorum</taxon>
    </lineage>
</organism>
<dbReference type="GO" id="GO:0007034">
    <property type="term" value="P:vacuolar transport"/>
    <property type="evidence" value="ECO:0007669"/>
    <property type="project" value="InterPro"/>
</dbReference>
<dbReference type="AlphaFoldDB" id="A0A7S1CTZ3"/>
<dbReference type="EMBL" id="HBFV01000964">
    <property type="protein sequence ID" value="CAD8928306.1"/>
    <property type="molecule type" value="Transcribed_RNA"/>
</dbReference>
<evidence type="ECO:0000313" key="2">
    <source>
        <dbReference type="EMBL" id="CAD8928306.1"/>
    </source>
</evidence>
<sequence>MMRTNKKLFDQIFELKYLCKQLNQHSNKCEQEEKAQKKKAKAALEKGNMEGAKIHASNAIRKKGEALNYLKLASRLDAVISRLDQQNTLSQVNKSATGITKNINRLLSSVPTEKMASNMGEFTQALENLDVATASMDDAMNKQAASMHDDAAATELLQQLADENDMNLKIAAPGAVTTQLTSENEGKEEEEGEDLMTRLNQLRAL</sequence>
<protein>
    <submittedName>
        <fullName evidence="2">Uncharacterized protein</fullName>
    </submittedName>
</protein>
<proteinExistence type="predicted"/>
<dbReference type="InterPro" id="IPR005024">
    <property type="entry name" value="Snf7_fam"/>
</dbReference>
<accession>A0A7S1CTZ3</accession>
<dbReference type="PANTHER" id="PTHR10476">
    <property type="entry name" value="CHARGED MULTIVESICULAR BODY PROTEIN"/>
    <property type="match status" value="1"/>
</dbReference>